<protein>
    <submittedName>
        <fullName evidence="5">Dna binding hth domain arac-type</fullName>
    </submittedName>
</protein>
<dbReference type="PANTHER" id="PTHR47893">
    <property type="entry name" value="REGULATORY PROTEIN PCHR"/>
    <property type="match status" value="1"/>
</dbReference>
<dbReference type="InterPro" id="IPR018060">
    <property type="entry name" value="HTH_AraC"/>
</dbReference>
<evidence type="ECO:0000313" key="6">
    <source>
        <dbReference type="Proteomes" id="UP000507962"/>
    </source>
</evidence>
<evidence type="ECO:0000256" key="3">
    <source>
        <dbReference type="ARBA" id="ARBA00023163"/>
    </source>
</evidence>
<dbReference type="Gene3D" id="1.10.10.60">
    <property type="entry name" value="Homeodomain-like"/>
    <property type="match status" value="2"/>
</dbReference>
<organism evidence="5 6">
    <name type="scientific">Desulfoluna butyratoxydans</name>
    <dbReference type="NCBI Taxonomy" id="231438"/>
    <lineage>
        <taxon>Bacteria</taxon>
        <taxon>Pseudomonadati</taxon>
        <taxon>Thermodesulfobacteriota</taxon>
        <taxon>Desulfobacteria</taxon>
        <taxon>Desulfobacterales</taxon>
        <taxon>Desulfolunaceae</taxon>
        <taxon>Desulfoluna</taxon>
    </lineage>
</organism>
<dbReference type="PRINTS" id="PR00032">
    <property type="entry name" value="HTHARAC"/>
</dbReference>
<feature type="domain" description="HTH araC/xylS-type" evidence="4">
    <location>
        <begin position="228"/>
        <end position="326"/>
    </location>
</feature>
<gene>
    <name evidence="5" type="ORF">MSL71_9230</name>
</gene>
<proteinExistence type="predicted"/>
<evidence type="ECO:0000256" key="2">
    <source>
        <dbReference type="ARBA" id="ARBA00023125"/>
    </source>
</evidence>
<dbReference type="PROSITE" id="PS01124">
    <property type="entry name" value="HTH_ARAC_FAMILY_2"/>
    <property type="match status" value="1"/>
</dbReference>
<evidence type="ECO:0000259" key="4">
    <source>
        <dbReference type="PROSITE" id="PS01124"/>
    </source>
</evidence>
<dbReference type="RefSeq" id="WP_180137465.1">
    <property type="nucleotide sequence ID" value="NZ_CAADHO010000001.1"/>
</dbReference>
<dbReference type="EMBL" id="CAADHO010000001">
    <property type="protein sequence ID" value="VFQ43295.1"/>
    <property type="molecule type" value="Genomic_DNA"/>
</dbReference>
<dbReference type="InterPro" id="IPR009057">
    <property type="entry name" value="Homeodomain-like_sf"/>
</dbReference>
<dbReference type="AlphaFoldDB" id="A0A4U8YI18"/>
<dbReference type="SMART" id="SM00342">
    <property type="entry name" value="HTH_ARAC"/>
    <property type="match status" value="1"/>
</dbReference>
<dbReference type="GO" id="GO:0043565">
    <property type="term" value="F:sequence-specific DNA binding"/>
    <property type="evidence" value="ECO:0007669"/>
    <property type="project" value="InterPro"/>
</dbReference>
<name>A0A4U8YI18_9BACT</name>
<keyword evidence="1" id="KW-0805">Transcription regulation</keyword>
<keyword evidence="2" id="KW-0238">DNA-binding</keyword>
<dbReference type="PANTHER" id="PTHR47893:SF1">
    <property type="entry name" value="REGULATORY PROTEIN PCHR"/>
    <property type="match status" value="1"/>
</dbReference>
<dbReference type="SUPFAM" id="SSF46689">
    <property type="entry name" value="Homeodomain-like"/>
    <property type="match status" value="2"/>
</dbReference>
<accession>A0A4U8YI18</accession>
<evidence type="ECO:0000313" key="5">
    <source>
        <dbReference type="EMBL" id="VFQ43295.1"/>
    </source>
</evidence>
<keyword evidence="6" id="KW-1185">Reference proteome</keyword>
<keyword evidence="3" id="KW-0804">Transcription</keyword>
<reference evidence="5 6" key="1">
    <citation type="submission" date="2019-03" db="EMBL/GenBank/DDBJ databases">
        <authorList>
            <person name="Nijsse B."/>
        </authorList>
    </citation>
    <scope>NUCLEOTIDE SEQUENCE [LARGE SCALE GENOMIC DNA]</scope>
    <source>
        <strain evidence="5">Desulfoluna butyratoxydans MSL71</strain>
    </source>
</reference>
<sequence length="337" mass="37620">MPPKPHPSNRPSLDEISLAIEEASHLDTQEVPEDIGQGHTRTINIGGRIRLINRDITPNETATVHYRNKLPDQATVGAISLYGGALTDLNNTRCQLHHCQGNYHWGHIPEDDGGIMFRGQERSGILYLSVSHDLLTQFPESMESIEQSSIWRLMTGREDGVSAPRFLPNDTISTLRDLVASPITTPWDWMRVEAKALEAISTCIFHYDRNPGDASEIPLSPDDTRHITDARDLLIHRMDNPPTIAEMAKAVGINAFKLKKGFKQLYGTTLFAYLRSRRLDRAYEFISSGDMNVTEAAVEVGYANPSAFTSAFRKAYGINPIDCRKKHFRVAGPTPKG</sequence>
<dbReference type="GO" id="GO:0003700">
    <property type="term" value="F:DNA-binding transcription factor activity"/>
    <property type="evidence" value="ECO:0007669"/>
    <property type="project" value="InterPro"/>
</dbReference>
<dbReference type="InterPro" id="IPR020449">
    <property type="entry name" value="Tscrpt_reg_AraC-type_HTH"/>
</dbReference>
<evidence type="ECO:0000256" key="1">
    <source>
        <dbReference type="ARBA" id="ARBA00023015"/>
    </source>
</evidence>
<dbReference type="InterPro" id="IPR053142">
    <property type="entry name" value="PchR_regulatory_protein"/>
</dbReference>
<dbReference type="Proteomes" id="UP000507962">
    <property type="component" value="Unassembled WGS sequence"/>
</dbReference>
<dbReference type="Pfam" id="PF12833">
    <property type="entry name" value="HTH_18"/>
    <property type="match status" value="1"/>
</dbReference>